<protein>
    <recommendedName>
        <fullName evidence="3">SAM-dependent methyltransferase</fullName>
    </recommendedName>
</protein>
<dbReference type="STRING" id="1921803.NIES593_10200"/>
<evidence type="ECO:0000313" key="2">
    <source>
        <dbReference type="Proteomes" id="UP000186868"/>
    </source>
</evidence>
<dbReference type="EMBL" id="MRCB01000010">
    <property type="protein sequence ID" value="OKH23209.1"/>
    <property type="molecule type" value="Genomic_DNA"/>
</dbReference>
<name>A0A1U7HI25_9CYAN</name>
<keyword evidence="2" id="KW-1185">Reference proteome</keyword>
<dbReference type="Pfam" id="PF13489">
    <property type="entry name" value="Methyltransf_23"/>
    <property type="match status" value="1"/>
</dbReference>
<dbReference type="Gene3D" id="3.40.50.150">
    <property type="entry name" value="Vaccinia Virus protein VP39"/>
    <property type="match status" value="1"/>
</dbReference>
<dbReference type="PANTHER" id="PTHR43861">
    <property type="entry name" value="TRANS-ACONITATE 2-METHYLTRANSFERASE-RELATED"/>
    <property type="match status" value="1"/>
</dbReference>
<dbReference type="InterPro" id="IPR029063">
    <property type="entry name" value="SAM-dependent_MTases_sf"/>
</dbReference>
<evidence type="ECO:0008006" key="3">
    <source>
        <dbReference type="Google" id="ProtNLM"/>
    </source>
</evidence>
<reference evidence="1 2" key="1">
    <citation type="submission" date="2016-11" db="EMBL/GenBank/DDBJ databases">
        <title>Draft Genome Sequences of Nine Cyanobacterial Strains from Diverse Habitats.</title>
        <authorList>
            <person name="Zhu T."/>
            <person name="Hou S."/>
            <person name="Lu X."/>
            <person name="Hess W.R."/>
        </authorList>
    </citation>
    <scope>NUCLEOTIDE SEQUENCE [LARGE SCALE GENOMIC DNA]</scope>
    <source>
        <strain evidence="1 2">NIES-593</strain>
    </source>
</reference>
<comment type="caution">
    <text evidence="1">The sequence shown here is derived from an EMBL/GenBank/DDBJ whole genome shotgun (WGS) entry which is preliminary data.</text>
</comment>
<dbReference type="AlphaFoldDB" id="A0A1U7HI25"/>
<gene>
    <name evidence="1" type="ORF">NIES593_10200</name>
</gene>
<organism evidence="1 2">
    <name type="scientific">Hydrococcus rivularis NIES-593</name>
    <dbReference type="NCBI Taxonomy" id="1921803"/>
    <lineage>
        <taxon>Bacteria</taxon>
        <taxon>Bacillati</taxon>
        <taxon>Cyanobacteriota</taxon>
        <taxon>Cyanophyceae</taxon>
        <taxon>Pleurocapsales</taxon>
        <taxon>Hydrococcaceae</taxon>
        <taxon>Hydrococcus</taxon>
    </lineage>
</organism>
<dbReference type="SUPFAM" id="SSF53335">
    <property type="entry name" value="S-adenosyl-L-methionine-dependent methyltransferases"/>
    <property type="match status" value="1"/>
</dbReference>
<dbReference type="CDD" id="cd02440">
    <property type="entry name" value="AdoMet_MTases"/>
    <property type="match status" value="1"/>
</dbReference>
<proteinExistence type="predicted"/>
<sequence>MKPWMSMPIDWLKGEPTPYGEIYWCEESQYGLVMPRPDRESVRSFYDLKAYYTHGSNHVTESEKNTFLDWLRVNIAWRFDRGTEITANFIDRSLAGKISSICEIGCGNGELLQQLKEIGHKVCGVEPDEKALAFLKDLDVYPGTAEEMPTAVMSRSFDLVIIKHVLEHCLDPLVALRNAYQLLRSGGILVCEVPNNCALQLSYDGVTWPFLDIPRHLNFFTPTSLRAICEKSGFKMQSLFFRGYTRQFSNSWINTQAFIWDRLRDAQAQADAYPLPKRISQVRVWKHLFVSLLARAEKKYDSVGIIAIRP</sequence>
<dbReference type="Proteomes" id="UP000186868">
    <property type="component" value="Unassembled WGS sequence"/>
</dbReference>
<accession>A0A1U7HI25</accession>
<evidence type="ECO:0000313" key="1">
    <source>
        <dbReference type="EMBL" id="OKH23209.1"/>
    </source>
</evidence>